<dbReference type="SUPFAM" id="SSF144083">
    <property type="entry name" value="Magnesium transport protein CorA, transmembrane region"/>
    <property type="match status" value="1"/>
</dbReference>
<dbReference type="OrthoDB" id="3231000at2759"/>
<dbReference type="Proteomes" id="UP000813444">
    <property type="component" value="Unassembled WGS sequence"/>
</dbReference>
<dbReference type="GO" id="GO:0016020">
    <property type="term" value="C:membrane"/>
    <property type="evidence" value="ECO:0007669"/>
    <property type="project" value="UniProtKB-SubCell"/>
</dbReference>
<keyword evidence="3 5" id="KW-1133">Transmembrane helix</keyword>
<reference evidence="6" key="1">
    <citation type="journal article" date="2021" name="Nat. Commun.">
        <title>Genetic determinants of endophytism in the Arabidopsis root mycobiome.</title>
        <authorList>
            <person name="Mesny F."/>
            <person name="Miyauchi S."/>
            <person name="Thiergart T."/>
            <person name="Pickel B."/>
            <person name="Atanasova L."/>
            <person name="Karlsson M."/>
            <person name="Huettel B."/>
            <person name="Barry K.W."/>
            <person name="Haridas S."/>
            <person name="Chen C."/>
            <person name="Bauer D."/>
            <person name="Andreopoulos W."/>
            <person name="Pangilinan J."/>
            <person name="LaButti K."/>
            <person name="Riley R."/>
            <person name="Lipzen A."/>
            <person name="Clum A."/>
            <person name="Drula E."/>
            <person name="Henrissat B."/>
            <person name="Kohler A."/>
            <person name="Grigoriev I.V."/>
            <person name="Martin F.M."/>
            <person name="Hacquard S."/>
        </authorList>
    </citation>
    <scope>NUCLEOTIDE SEQUENCE</scope>
    <source>
        <strain evidence="6">MPI-CAGE-CH-0235</strain>
    </source>
</reference>
<protein>
    <submittedName>
        <fullName evidence="6">Uncharacterized protein</fullName>
    </submittedName>
</protein>
<feature type="transmembrane region" description="Helical" evidence="5">
    <location>
        <begin position="430"/>
        <end position="451"/>
    </location>
</feature>
<evidence type="ECO:0000256" key="1">
    <source>
        <dbReference type="ARBA" id="ARBA00004141"/>
    </source>
</evidence>
<keyword evidence="2 5" id="KW-0812">Transmembrane</keyword>
<evidence type="ECO:0000256" key="5">
    <source>
        <dbReference type="SAM" id="Phobius"/>
    </source>
</evidence>
<keyword evidence="4 5" id="KW-0472">Membrane</keyword>
<dbReference type="InterPro" id="IPR002523">
    <property type="entry name" value="MgTranspt_CorA/ZnTranspt_ZntB"/>
</dbReference>
<sequence length="466" mass="53027">MANTLRTPESYLSRLQGLGVDAWSLETKIGKTRVFYTDESSSYPINSPTNLIATAKLAERGSTSICVIENISAEWVSSLGAAWDIDPSFFATHASKHYQDTPWQKDFDFGWDHDALSRESGSPSKAVRPSFLRGPIEFVDGIFRYDNASAVNLPSHVPRVHSKGECPVQSTRITYCRPNIWMYLFLVDGPLELPGYSPCSNDLPALRFPYALNTGGLQLPRLLSEPQNKYSIYELLQTFCQHPWHHKLLFDLRPQGIDKSHNVMPGSAFIYLFASCLWEENLSYLDKEIKRISFREIRNPKLETNNVLHDKREDLARLKDELVRTAMHVPSEIENYFETYWSGGEYYSRIKPNVTQHFERLIADTNKLEAFLMETFTLFMSSISVQDTHRSMDQAQRGSRLTILAFIYVPLSFVTGVFGMNIQQINGSGLDIWVCFVVLVAVIFLTVPVFLTMKLSGDRKANDSSV</sequence>
<accession>A0A8K0WKD5</accession>
<dbReference type="EMBL" id="JAGPNK010000022">
    <property type="protein sequence ID" value="KAH7304524.1"/>
    <property type="molecule type" value="Genomic_DNA"/>
</dbReference>
<keyword evidence="7" id="KW-1185">Reference proteome</keyword>
<evidence type="ECO:0000256" key="3">
    <source>
        <dbReference type="ARBA" id="ARBA00022989"/>
    </source>
</evidence>
<dbReference type="Gene3D" id="1.20.58.340">
    <property type="entry name" value="Magnesium transport protein CorA, transmembrane region"/>
    <property type="match status" value="1"/>
</dbReference>
<dbReference type="InterPro" id="IPR045863">
    <property type="entry name" value="CorA_TM1_TM2"/>
</dbReference>
<gene>
    <name evidence="6" type="ORF">B0I35DRAFT_444968</name>
</gene>
<dbReference type="GO" id="GO:0046873">
    <property type="term" value="F:metal ion transmembrane transporter activity"/>
    <property type="evidence" value="ECO:0007669"/>
    <property type="project" value="InterPro"/>
</dbReference>
<evidence type="ECO:0000313" key="7">
    <source>
        <dbReference type="Proteomes" id="UP000813444"/>
    </source>
</evidence>
<evidence type="ECO:0000313" key="6">
    <source>
        <dbReference type="EMBL" id="KAH7304524.1"/>
    </source>
</evidence>
<dbReference type="Pfam" id="PF01544">
    <property type="entry name" value="CorA"/>
    <property type="match status" value="1"/>
</dbReference>
<comment type="subcellular location">
    <subcellularLocation>
        <location evidence="1">Membrane</location>
        <topology evidence="1">Multi-pass membrane protein</topology>
    </subcellularLocation>
</comment>
<comment type="caution">
    <text evidence="6">The sequence shown here is derived from an EMBL/GenBank/DDBJ whole genome shotgun (WGS) entry which is preliminary data.</text>
</comment>
<feature type="transmembrane region" description="Helical" evidence="5">
    <location>
        <begin position="401"/>
        <end position="418"/>
    </location>
</feature>
<proteinExistence type="predicted"/>
<evidence type="ECO:0000256" key="4">
    <source>
        <dbReference type="ARBA" id="ARBA00023136"/>
    </source>
</evidence>
<organism evidence="6 7">
    <name type="scientific">Stachybotrys elegans</name>
    <dbReference type="NCBI Taxonomy" id="80388"/>
    <lineage>
        <taxon>Eukaryota</taxon>
        <taxon>Fungi</taxon>
        <taxon>Dikarya</taxon>
        <taxon>Ascomycota</taxon>
        <taxon>Pezizomycotina</taxon>
        <taxon>Sordariomycetes</taxon>
        <taxon>Hypocreomycetidae</taxon>
        <taxon>Hypocreales</taxon>
        <taxon>Stachybotryaceae</taxon>
        <taxon>Stachybotrys</taxon>
    </lineage>
</organism>
<name>A0A8K0WKD5_9HYPO</name>
<dbReference type="AlphaFoldDB" id="A0A8K0WKD5"/>
<evidence type="ECO:0000256" key="2">
    <source>
        <dbReference type="ARBA" id="ARBA00022692"/>
    </source>
</evidence>